<reference evidence="2" key="2">
    <citation type="journal article" date="2021" name="PeerJ">
        <title>Extensive microbial diversity within the chicken gut microbiome revealed by metagenomics and culture.</title>
        <authorList>
            <person name="Gilroy R."/>
            <person name="Ravi A."/>
            <person name="Getino M."/>
            <person name="Pursley I."/>
            <person name="Horton D.L."/>
            <person name="Alikhan N.F."/>
            <person name="Baker D."/>
            <person name="Gharbi K."/>
            <person name="Hall N."/>
            <person name="Watson M."/>
            <person name="Adriaenssens E.M."/>
            <person name="Foster-Nyarko E."/>
            <person name="Jarju S."/>
            <person name="Secka A."/>
            <person name="Antonio M."/>
            <person name="Oren A."/>
            <person name="Chaudhuri R.R."/>
            <person name="La Ragione R."/>
            <person name="Hildebrand F."/>
            <person name="Pallen M.J."/>
        </authorList>
    </citation>
    <scope>NUCLEOTIDE SEQUENCE</scope>
    <source>
        <strain evidence="2">4920</strain>
    </source>
</reference>
<comment type="caution">
    <text evidence="2">The sequence shown here is derived from an EMBL/GenBank/DDBJ whole genome shotgun (WGS) entry which is preliminary data.</text>
</comment>
<dbReference type="SUPFAM" id="SSF63411">
    <property type="entry name" value="LuxS/MPP-like metallohydrolase"/>
    <property type="match status" value="2"/>
</dbReference>
<evidence type="ECO:0000259" key="1">
    <source>
        <dbReference type="Pfam" id="PF05193"/>
    </source>
</evidence>
<dbReference type="PANTHER" id="PTHR11851:SF186">
    <property type="entry name" value="INACTIVE METALLOPROTEASE YMFF-RELATED"/>
    <property type="match status" value="1"/>
</dbReference>
<dbReference type="Proteomes" id="UP000886743">
    <property type="component" value="Unassembled WGS sequence"/>
</dbReference>
<dbReference type="EMBL" id="DVOF01000135">
    <property type="protein sequence ID" value="HIV02855.1"/>
    <property type="molecule type" value="Genomic_DNA"/>
</dbReference>
<dbReference type="PANTHER" id="PTHR11851">
    <property type="entry name" value="METALLOPROTEASE"/>
    <property type="match status" value="1"/>
</dbReference>
<dbReference type="InterPro" id="IPR007863">
    <property type="entry name" value="Peptidase_M16_C"/>
</dbReference>
<evidence type="ECO:0000313" key="2">
    <source>
        <dbReference type="EMBL" id="HIV02855.1"/>
    </source>
</evidence>
<accession>A0A9D1NH99</accession>
<dbReference type="Pfam" id="PF05193">
    <property type="entry name" value="Peptidase_M16_C"/>
    <property type="match status" value="1"/>
</dbReference>
<sequence length="415" mass="45737">MCIRDSHYIEDKKFKTTALGVYIHRPLCAAEASLNALLPMVLRRGSEQYATFSEIETRLSDLCGASLDTGVAKKGEDEILCFNISTISDKYYAGNDNILLSCAELLFDLLLHPKTEGGAFVPGYVESEKDNLCEMIDALVNDKQSYALWRLYEVMCAGEAYGVHEYGSRADVEKITPESLWAHYQNLLKTSRIDIFLCGNADIEAFAACAQQAFAGVESSAAAYPQTQQVRRVGQEKKVVDTFDTAQAKLSLGLRVTQEVPYADLLVANSIWGSGPHSKLFNNVREKLSLAYYAFSRLERYKGTVLVGMGIEPQNYQKALDETLLQLQNVQEGQISDSEFTSAKAFLINMLQSQKDSQYKMIDFFLGALIAGVDDDIDTLCEKVQAVTAEGAAAAARALALDTIYFLTSRDGAAV</sequence>
<proteinExistence type="predicted"/>
<name>A0A9D1NH99_9FIRM</name>
<organism evidence="2 3">
    <name type="scientific">Candidatus Aphodoplasma excrementigallinarum</name>
    <dbReference type="NCBI Taxonomy" id="2840673"/>
    <lineage>
        <taxon>Bacteria</taxon>
        <taxon>Bacillati</taxon>
        <taxon>Bacillota</taxon>
        <taxon>Clostridia</taxon>
        <taxon>Eubacteriales</taxon>
        <taxon>Candidatus Aphodoplasma</taxon>
    </lineage>
</organism>
<protein>
    <submittedName>
        <fullName evidence="2">Insulinase family protein</fullName>
    </submittedName>
</protein>
<evidence type="ECO:0000313" key="3">
    <source>
        <dbReference type="Proteomes" id="UP000886743"/>
    </source>
</evidence>
<reference evidence="2" key="1">
    <citation type="submission" date="2020-10" db="EMBL/GenBank/DDBJ databases">
        <authorList>
            <person name="Gilroy R."/>
        </authorList>
    </citation>
    <scope>NUCLEOTIDE SEQUENCE</scope>
    <source>
        <strain evidence="2">4920</strain>
    </source>
</reference>
<feature type="domain" description="Peptidase M16 C-terminal" evidence="1">
    <location>
        <begin position="174"/>
        <end position="345"/>
    </location>
</feature>
<dbReference type="GO" id="GO:0046872">
    <property type="term" value="F:metal ion binding"/>
    <property type="evidence" value="ECO:0007669"/>
    <property type="project" value="InterPro"/>
</dbReference>
<gene>
    <name evidence="2" type="ORF">IAC74_04715</name>
</gene>
<dbReference type="NCBIfam" id="NF047422">
    <property type="entry name" value="YfmF_fam"/>
    <property type="match status" value="1"/>
</dbReference>
<dbReference type="Gene3D" id="3.30.830.10">
    <property type="entry name" value="Metalloenzyme, LuxS/M16 peptidase-like"/>
    <property type="match status" value="2"/>
</dbReference>
<dbReference type="InterPro" id="IPR011249">
    <property type="entry name" value="Metalloenz_LuxS/M16"/>
</dbReference>
<dbReference type="AlphaFoldDB" id="A0A9D1NH99"/>
<dbReference type="InterPro" id="IPR050361">
    <property type="entry name" value="MPP/UQCRC_Complex"/>
</dbReference>